<evidence type="ECO:0008006" key="4">
    <source>
        <dbReference type="Google" id="ProtNLM"/>
    </source>
</evidence>
<accession>A0ABY5SZ42</accession>
<dbReference type="Proteomes" id="UP001065265">
    <property type="component" value="Chromosome"/>
</dbReference>
<protein>
    <recommendedName>
        <fullName evidence="4">Anti-sigma factor</fullName>
    </recommendedName>
</protein>
<evidence type="ECO:0000313" key="2">
    <source>
        <dbReference type="EMBL" id="UVI38341.1"/>
    </source>
</evidence>
<keyword evidence="1" id="KW-1133">Transmembrane helix</keyword>
<feature type="transmembrane region" description="Helical" evidence="1">
    <location>
        <begin position="74"/>
        <end position="93"/>
    </location>
</feature>
<sequence length="94" mass="10604">MPNEKAVSANPSDRFDRVEMLLNLYPVVNEEDLDYLKRWFRKDASAFEVASMASKQPTGYASFRADHIDRLTGFDMAGIFVIVGAIMLGVLLFI</sequence>
<keyword evidence="1" id="KW-0472">Membrane</keyword>
<evidence type="ECO:0000256" key="1">
    <source>
        <dbReference type="SAM" id="Phobius"/>
    </source>
</evidence>
<dbReference type="EMBL" id="CP092471">
    <property type="protein sequence ID" value="UVI38341.1"/>
    <property type="molecule type" value="Genomic_DNA"/>
</dbReference>
<name>A0ABY5SZ42_9SPHN</name>
<proteinExistence type="predicted"/>
<keyword evidence="3" id="KW-1185">Reference proteome</keyword>
<evidence type="ECO:0000313" key="3">
    <source>
        <dbReference type="Proteomes" id="UP001065265"/>
    </source>
</evidence>
<organism evidence="2 3">
    <name type="scientific">Qipengyuania spongiae</name>
    <dbReference type="NCBI Taxonomy" id="2909673"/>
    <lineage>
        <taxon>Bacteria</taxon>
        <taxon>Pseudomonadati</taxon>
        <taxon>Pseudomonadota</taxon>
        <taxon>Alphaproteobacteria</taxon>
        <taxon>Sphingomonadales</taxon>
        <taxon>Erythrobacteraceae</taxon>
        <taxon>Qipengyuania</taxon>
    </lineage>
</organism>
<reference evidence="2" key="1">
    <citation type="submission" date="2022-02" db="EMBL/GenBank/DDBJ databases">
        <title>Qipengyuania spongiae sp. nov., isolated from marine sponge.</title>
        <authorList>
            <person name="Li Z."/>
            <person name="Zhang M."/>
        </authorList>
    </citation>
    <scope>NUCLEOTIDE SEQUENCE</scope>
    <source>
        <strain evidence="2">PHS-Z21</strain>
    </source>
</reference>
<gene>
    <name evidence="2" type="ORF">L1F33_08700</name>
</gene>
<dbReference type="RefSeq" id="WP_265557505.1">
    <property type="nucleotide sequence ID" value="NZ_CP092471.1"/>
</dbReference>
<keyword evidence="1" id="KW-0812">Transmembrane</keyword>